<organism evidence="1 2">
    <name type="scientific">Caldilinea aerophila (strain DSM 14535 / JCM 11387 / NBRC 104270 / STL-6-O1)</name>
    <dbReference type="NCBI Taxonomy" id="926550"/>
    <lineage>
        <taxon>Bacteria</taxon>
        <taxon>Bacillati</taxon>
        <taxon>Chloroflexota</taxon>
        <taxon>Caldilineae</taxon>
        <taxon>Caldilineales</taxon>
        <taxon>Caldilineaceae</taxon>
        <taxon>Caldilinea</taxon>
    </lineage>
</organism>
<dbReference type="STRING" id="926550.CLDAP_00230"/>
<accession>I0HYH5</accession>
<dbReference type="AlphaFoldDB" id="I0HYH5"/>
<dbReference type="KEGG" id="cap:CLDAP_00230"/>
<sequence length="77" mass="8443">MRFSFICATSLCDVRYACITPVRAFAIRRLIVTLDCDGKDGAALSAIVSPAITLSLSLYRKSIRMIAQKVASFRPDS</sequence>
<evidence type="ECO:0000313" key="1">
    <source>
        <dbReference type="EMBL" id="BAL98062.1"/>
    </source>
</evidence>
<protein>
    <submittedName>
        <fullName evidence="1">Uncharacterized protein</fullName>
    </submittedName>
</protein>
<name>I0HYH5_CALAS</name>
<reference evidence="1 2" key="1">
    <citation type="submission" date="2012-02" db="EMBL/GenBank/DDBJ databases">
        <title>Complete genome sequence of Caldilinea aerophila DSM 14535 (= NBRC 102666).</title>
        <authorList>
            <person name="Oguchi A."/>
            <person name="Hosoyama A."/>
            <person name="Sekine M."/>
            <person name="Fukai R."/>
            <person name="Kato Y."/>
            <person name="Nakamura S."/>
            <person name="Hanada S."/>
            <person name="Yamazaki S."/>
            <person name="Fujita N."/>
        </authorList>
    </citation>
    <scope>NUCLEOTIDE SEQUENCE [LARGE SCALE GENOMIC DNA]</scope>
    <source>
        <strain evidence="2">DSM 14535 / JCM 11387 / NBRC 104270 / STL-6-O1</strain>
    </source>
</reference>
<dbReference type="HOGENOM" id="CLU_2631496_0_0_0"/>
<evidence type="ECO:0000313" key="2">
    <source>
        <dbReference type="Proteomes" id="UP000007880"/>
    </source>
</evidence>
<dbReference type="EMBL" id="AP012337">
    <property type="protein sequence ID" value="BAL98062.1"/>
    <property type="molecule type" value="Genomic_DNA"/>
</dbReference>
<dbReference type="Proteomes" id="UP000007880">
    <property type="component" value="Chromosome"/>
</dbReference>
<keyword evidence="2" id="KW-1185">Reference proteome</keyword>
<gene>
    <name evidence="1" type="ordered locus">CLDAP_00230</name>
</gene>
<proteinExistence type="predicted"/>